<reference evidence="2 3" key="1">
    <citation type="submission" date="2018-03" db="EMBL/GenBank/DDBJ databases">
        <title>Genomic Encyclopedia of Archaeal and Bacterial Type Strains, Phase II (KMG-II): from individual species to whole genera.</title>
        <authorList>
            <person name="Goeker M."/>
        </authorList>
    </citation>
    <scope>NUCLEOTIDE SEQUENCE [LARGE SCALE GENOMIC DNA]</scope>
    <source>
        <strain evidence="2 3">DSM 18107</strain>
    </source>
</reference>
<dbReference type="EMBL" id="PYGK01000002">
    <property type="protein sequence ID" value="PSL34637.1"/>
    <property type="molecule type" value="Genomic_DNA"/>
</dbReference>
<feature type="region of interest" description="Disordered" evidence="1">
    <location>
        <begin position="43"/>
        <end position="63"/>
    </location>
</feature>
<feature type="compositionally biased region" description="Basic residues" evidence="1">
    <location>
        <begin position="43"/>
        <end position="57"/>
    </location>
</feature>
<dbReference type="RefSeq" id="WP_106600918.1">
    <property type="nucleotide sequence ID" value="NZ_PYGK01000002.1"/>
</dbReference>
<accession>A0A2P8GKY8</accession>
<name>A0A2P8GKY8_9BACT</name>
<keyword evidence="3" id="KW-1185">Reference proteome</keyword>
<dbReference type="Proteomes" id="UP000240978">
    <property type="component" value="Unassembled WGS sequence"/>
</dbReference>
<protein>
    <submittedName>
        <fullName evidence="2">Uncharacterized protein</fullName>
    </submittedName>
</protein>
<proteinExistence type="predicted"/>
<comment type="caution">
    <text evidence="2">The sequence shown here is derived from an EMBL/GenBank/DDBJ whole genome shotgun (WGS) entry which is preliminary data.</text>
</comment>
<dbReference type="AlphaFoldDB" id="A0A2P8GKY8"/>
<evidence type="ECO:0000313" key="2">
    <source>
        <dbReference type="EMBL" id="PSL34637.1"/>
    </source>
</evidence>
<gene>
    <name evidence="2" type="ORF">CLV42_102210</name>
</gene>
<evidence type="ECO:0000256" key="1">
    <source>
        <dbReference type="SAM" id="MobiDB-lite"/>
    </source>
</evidence>
<evidence type="ECO:0000313" key="3">
    <source>
        <dbReference type="Proteomes" id="UP000240978"/>
    </source>
</evidence>
<organism evidence="2 3">
    <name type="scientific">Chitinophaga ginsengisoli</name>
    <dbReference type="NCBI Taxonomy" id="363837"/>
    <lineage>
        <taxon>Bacteria</taxon>
        <taxon>Pseudomonadati</taxon>
        <taxon>Bacteroidota</taxon>
        <taxon>Chitinophagia</taxon>
        <taxon>Chitinophagales</taxon>
        <taxon>Chitinophagaceae</taxon>
        <taxon>Chitinophaga</taxon>
    </lineage>
</organism>
<sequence>MLINTSNLKLNGRSLPSLIFEGASGSIGYLTFRQWNGNTIVYQKKKKESPAKKSRRQPKNDFK</sequence>